<feature type="region of interest" description="Disordered" evidence="1">
    <location>
        <begin position="48"/>
        <end position="77"/>
    </location>
</feature>
<dbReference type="Proteomes" id="UP001054945">
    <property type="component" value="Unassembled WGS sequence"/>
</dbReference>
<organism evidence="2 3">
    <name type="scientific">Caerostris extrusa</name>
    <name type="common">Bark spider</name>
    <name type="synonym">Caerostris bankana</name>
    <dbReference type="NCBI Taxonomy" id="172846"/>
    <lineage>
        <taxon>Eukaryota</taxon>
        <taxon>Metazoa</taxon>
        <taxon>Ecdysozoa</taxon>
        <taxon>Arthropoda</taxon>
        <taxon>Chelicerata</taxon>
        <taxon>Arachnida</taxon>
        <taxon>Araneae</taxon>
        <taxon>Araneomorphae</taxon>
        <taxon>Entelegynae</taxon>
        <taxon>Araneoidea</taxon>
        <taxon>Araneidae</taxon>
        <taxon>Caerostris</taxon>
    </lineage>
</organism>
<accession>A0AAV4QCJ2</accession>
<name>A0AAV4QCJ2_CAEEX</name>
<keyword evidence="3" id="KW-1185">Reference proteome</keyword>
<feature type="compositionally biased region" description="Polar residues" evidence="1">
    <location>
        <begin position="60"/>
        <end position="77"/>
    </location>
</feature>
<comment type="caution">
    <text evidence="2">The sequence shown here is derived from an EMBL/GenBank/DDBJ whole genome shotgun (WGS) entry which is preliminary data.</text>
</comment>
<dbReference type="EMBL" id="BPLR01005958">
    <property type="protein sequence ID" value="GIY06434.1"/>
    <property type="molecule type" value="Genomic_DNA"/>
</dbReference>
<gene>
    <name evidence="2" type="ORF">CEXT_736331</name>
</gene>
<protein>
    <submittedName>
        <fullName evidence="2">Uncharacterized protein</fullName>
    </submittedName>
</protein>
<evidence type="ECO:0000256" key="1">
    <source>
        <dbReference type="SAM" id="MobiDB-lite"/>
    </source>
</evidence>
<evidence type="ECO:0000313" key="3">
    <source>
        <dbReference type="Proteomes" id="UP001054945"/>
    </source>
</evidence>
<dbReference type="AlphaFoldDB" id="A0AAV4QCJ2"/>
<reference evidence="2 3" key="1">
    <citation type="submission" date="2021-06" db="EMBL/GenBank/DDBJ databases">
        <title>Caerostris extrusa draft genome.</title>
        <authorList>
            <person name="Kono N."/>
            <person name="Arakawa K."/>
        </authorList>
    </citation>
    <scope>NUCLEOTIDE SEQUENCE [LARGE SCALE GENOMIC DNA]</scope>
</reference>
<sequence>MGLRLRVVSTKCPRPESRSRASVETIQQDPAQRRWLLSNRLLIFHNPHELISPSPAPNYKSMSSPNNQSHDSCSAPD</sequence>
<feature type="region of interest" description="Disordered" evidence="1">
    <location>
        <begin position="1"/>
        <end position="25"/>
    </location>
</feature>
<evidence type="ECO:0000313" key="2">
    <source>
        <dbReference type="EMBL" id="GIY06434.1"/>
    </source>
</evidence>
<proteinExistence type="predicted"/>